<evidence type="ECO:0000313" key="2">
    <source>
        <dbReference type="EMBL" id="KAF6496169.1"/>
    </source>
</evidence>
<evidence type="ECO:0000313" key="3">
    <source>
        <dbReference type="Proteomes" id="UP000593571"/>
    </source>
</evidence>
<evidence type="ECO:0000256" key="1">
    <source>
        <dbReference type="SAM" id="MobiDB-lite"/>
    </source>
</evidence>
<keyword evidence="3" id="KW-1185">Reference proteome</keyword>
<protein>
    <submittedName>
        <fullName evidence="2">Uncharacterized protein</fullName>
    </submittedName>
</protein>
<dbReference type="EMBL" id="JACASE010000002">
    <property type="protein sequence ID" value="KAF6496169.1"/>
    <property type="molecule type" value="Genomic_DNA"/>
</dbReference>
<proteinExistence type="predicted"/>
<accession>A0A7J8JIM0</accession>
<feature type="region of interest" description="Disordered" evidence="1">
    <location>
        <begin position="132"/>
        <end position="155"/>
    </location>
</feature>
<dbReference type="AlphaFoldDB" id="A0A7J8JIM0"/>
<name>A0A7J8JIM0_ROUAE</name>
<comment type="caution">
    <text evidence="2">The sequence shown here is derived from an EMBL/GenBank/DDBJ whole genome shotgun (WGS) entry which is preliminary data.</text>
</comment>
<gene>
    <name evidence="2" type="ORF">HJG63_010397</name>
</gene>
<reference evidence="2 3" key="1">
    <citation type="journal article" date="2020" name="Nature">
        <title>Six reference-quality genomes reveal evolution of bat adaptations.</title>
        <authorList>
            <person name="Jebb D."/>
            <person name="Huang Z."/>
            <person name="Pippel M."/>
            <person name="Hughes G.M."/>
            <person name="Lavrichenko K."/>
            <person name="Devanna P."/>
            <person name="Winkler S."/>
            <person name="Jermiin L.S."/>
            <person name="Skirmuntt E.C."/>
            <person name="Katzourakis A."/>
            <person name="Burkitt-Gray L."/>
            <person name="Ray D.A."/>
            <person name="Sullivan K.A.M."/>
            <person name="Roscito J.G."/>
            <person name="Kirilenko B.M."/>
            <person name="Davalos L.M."/>
            <person name="Corthals A.P."/>
            <person name="Power M.L."/>
            <person name="Jones G."/>
            <person name="Ransome R.D."/>
            <person name="Dechmann D.K.N."/>
            <person name="Locatelli A.G."/>
            <person name="Puechmaille S.J."/>
            <person name="Fedrigo O."/>
            <person name="Jarvis E.D."/>
            <person name="Hiller M."/>
            <person name="Vernes S.C."/>
            <person name="Myers E.W."/>
            <person name="Teeling E.C."/>
        </authorList>
    </citation>
    <scope>NUCLEOTIDE SEQUENCE [LARGE SCALE GENOMIC DNA]</scope>
    <source>
        <strain evidence="2">MRouAeg1</strain>
        <tissue evidence="2">Muscle</tissue>
    </source>
</reference>
<dbReference type="Proteomes" id="UP000593571">
    <property type="component" value="Unassembled WGS sequence"/>
</dbReference>
<organism evidence="2 3">
    <name type="scientific">Rousettus aegyptiacus</name>
    <name type="common">Egyptian fruit bat</name>
    <name type="synonym">Pteropus aegyptiacus</name>
    <dbReference type="NCBI Taxonomy" id="9407"/>
    <lineage>
        <taxon>Eukaryota</taxon>
        <taxon>Metazoa</taxon>
        <taxon>Chordata</taxon>
        <taxon>Craniata</taxon>
        <taxon>Vertebrata</taxon>
        <taxon>Euteleostomi</taxon>
        <taxon>Mammalia</taxon>
        <taxon>Eutheria</taxon>
        <taxon>Laurasiatheria</taxon>
        <taxon>Chiroptera</taxon>
        <taxon>Yinpterochiroptera</taxon>
        <taxon>Pteropodoidea</taxon>
        <taxon>Pteropodidae</taxon>
        <taxon>Rousettinae</taxon>
        <taxon>Rousettus</taxon>
    </lineage>
</organism>
<sequence>MGYRKVESESGRSCPEPEKLGETWACWRWEKVHNHAEGPAVREIVQRLRDSTTPQPTPSPRPQRPQIRDQLMAAEGRNLGKNLFVDLAETIAHELGVTKCRVCGGALTSEHWPWKGAGLGAFQLPQRSRTVARRKQGRPQSWGLSSEVAGEECPG</sequence>